<dbReference type="EMBL" id="QEAP01000401">
    <property type="protein sequence ID" value="TPX67317.1"/>
    <property type="molecule type" value="Genomic_DNA"/>
</dbReference>
<evidence type="ECO:0000313" key="2">
    <source>
        <dbReference type="Proteomes" id="UP000320333"/>
    </source>
</evidence>
<gene>
    <name evidence="1" type="ORF">CcCBS67573_g07524</name>
</gene>
<evidence type="ECO:0000313" key="1">
    <source>
        <dbReference type="EMBL" id="TPX67317.1"/>
    </source>
</evidence>
<name>A0A507EVE0_9FUNG</name>
<dbReference type="OrthoDB" id="2116615at2759"/>
<accession>A0A507EVE0</accession>
<organism evidence="1 2">
    <name type="scientific">Chytriomyces confervae</name>
    <dbReference type="NCBI Taxonomy" id="246404"/>
    <lineage>
        <taxon>Eukaryota</taxon>
        <taxon>Fungi</taxon>
        <taxon>Fungi incertae sedis</taxon>
        <taxon>Chytridiomycota</taxon>
        <taxon>Chytridiomycota incertae sedis</taxon>
        <taxon>Chytridiomycetes</taxon>
        <taxon>Chytridiales</taxon>
        <taxon>Chytriomycetaceae</taxon>
        <taxon>Chytriomyces</taxon>
    </lineage>
</organism>
<proteinExistence type="predicted"/>
<dbReference type="AlphaFoldDB" id="A0A507EVE0"/>
<dbReference type="Proteomes" id="UP000320333">
    <property type="component" value="Unassembled WGS sequence"/>
</dbReference>
<sequence>MDFRSLYLREAKRQMQLPSLVEKLHKTKESLNGFKTALALKAAKREEELKASGNNIKVIESSIIENGKVVGTMQEILRERYAKTDAEAEKLVGWTASSSSASSFEGRDRNLD</sequence>
<protein>
    <submittedName>
        <fullName evidence="1">Uncharacterized protein</fullName>
    </submittedName>
</protein>
<keyword evidence="2" id="KW-1185">Reference proteome</keyword>
<reference evidence="1 2" key="1">
    <citation type="journal article" date="2019" name="Sci. Rep.">
        <title>Comparative genomics of chytrid fungi reveal insights into the obligate biotrophic and pathogenic lifestyle of Synchytrium endobioticum.</title>
        <authorList>
            <person name="van de Vossenberg B.T.L.H."/>
            <person name="Warris S."/>
            <person name="Nguyen H.D.T."/>
            <person name="van Gent-Pelzer M.P.E."/>
            <person name="Joly D.L."/>
            <person name="van de Geest H.C."/>
            <person name="Bonants P.J.M."/>
            <person name="Smith D.S."/>
            <person name="Levesque C.A."/>
            <person name="van der Lee T.A.J."/>
        </authorList>
    </citation>
    <scope>NUCLEOTIDE SEQUENCE [LARGE SCALE GENOMIC DNA]</scope>
    <source>
        <strain evidence="1 2">CBS 675.73</strain>
    </source>
</reference>
<comment type="caution">
    <text evidence="1">The sequence shown here is derived from an EMBL/GenBank/DDBJ whole genome shotgun (WGS) entry which is preliminary data.</text>
</comment>